<organism evidence="2 3">
    <name type="scientific">Pseudoalteromonas ruthenica</name>
    <dbReference type="NCBI Taxonomy" id="151081"/>
    <lineage>
        <taxon>Bacteria</taxon>
        <taxon>Pseudomonadati</taxon>
        <taxon>Pseudomonadota</taxon>
        <taxon>Gammaproteobacteria</taxon>
        <taxon>Alteromonadales</taxon>
        <taxon>Pseudoalteromonadaceae</taxon>
        <taxon>Pseudoalteromonas</taxon>
    </lineage>
</organism>
<dbReference type="GeneID" id="58228961"/>
<protein>
    <submittedName>
        <fullName evidence="2">Uncharacterized protein</fullName>
    </submittedName>
</protein>
<feature type="signal peptide" evidence="1">
    <location>
        <begin position="1"/>
        <end position="17"/>
    </location>
</feature>
<dbReference type="PATRIC" id="fig|151081.8.peg.1981"/>
<dbReference type="AlphaFoldDB" id="A0A0F4PSX7"/>
<evidence type="ECO:0000313" key="2">
    <source>
        <dbReference type="EMBL" id="KJY99329.1"/>
    </source>
</evidence>
<accession>A0A0F4PSX7</accession>
<reference evidence="2 3" key="1">
    <citation type="journal article" date="2015" name="BMC Genomics">
        <title>Genome mining reveals unlocked bioactive potential of marine Gram-negative bacteria.</title>
        <authorList>
            <person name="Machado H."/>
            <person name="Sonnenschein E.C."/>
            <person name="Melchiorsen J."/>
            <person name="Gram L."/>
        </authorList>
    </citation>
    <scope>NUCLEOTIDE SEQUENCE [LARGE SCALE GENOMIC DNA]</scope>
    <source>
        <strain evidence="2 3">S3137</strain>
    </source>
</reference>
<name>A0A0F4PSX7_9GAMM</name>
<dbReference type="Proteomes" id="UP000033664">
    <property type="component" value="Unassembled WGS sequence"/>
</dbReference>
<gene>
    <name evidence="2" type="ORF">TW72_10700</name>
</gene>
<keyword evidence="1" id="KW-0732">Signal</keyword>
<feature type="chain" id="PRO_5002474777" evidence="1">
    <location>
        <begin position="18"/>
        <end position="125"/>
    </location>
</feature>
<dbReference type="EMBL" id="JXXZ01000008">
    <property type="protein sequence ID" value="KJY99329.1"/>
    <property type="molecule type" value="Genomic_DNA"/>
</dbReference>
<evidence type="ECO:0000256" key="1">
    <source>
        <dbReference type="SAM" id="SignalP"/>
    </source>
</evidence>
<proteinExistence type="predicted"/>
<comment type="caution">
    <text evidence="2">The sequence shown here is derived from an EMBL/GenBank/DDBJ whole genome shotgun (WGS) entry which is preliminary data.</text>
</comment>
<keyword evidence="3" id="KW-1185">Reference proteome</keyword>
<dbReference type="RefSeq" id="WP_045979444.1">
    <property type="nucleotide sequence ID" value="NZ_DJHQ01000011.1"/>
</dbReference>
<evidence type="ECO:0000313" key="3">
    <source>
        <dbReference type="Proteomes" id="UP000033664"/>
    </source>
</evidence>
<sequence length="125" mass="14206">MKILTLFFILISASSFAAKNCGESINATKHQAELFVIELNMDRVELLYFLRKKLNIDGGLQSRTALDEELHSSIMEVLLKSKSKTVMIKRIAEINESFHDFPLQINQAKIEELNTKLAQRLVVGI</sequence>